<dbReference type="AlphaFoldDB" id="A0AAD6M4S8"/>
<keyword evidence="2" id="KW-1185">Reference proteome</keyword>
<name>A0AAD6M4S8_9ROSI</name>
<gene>
    <name evidence="1" type="ORF">NC653_029410</name>
</gene>
<organism evidence="1 2">
    <name type="scientific">Populus alba x Populus x berolinensis</name>
    <dbReference type="NCBI Taxonomy" id="444605"/>
    <lineage>
        <taxon>Eukaryota</taxon>
        <taxon>Viridiplantae</taxon>
        <taxon>Streptophyta</taxon>
        <taxon>Embryophyta</taxon>
        <taxon>Tracheophyta</taxon>
        <taxon>Spermatophyta</taxon>
        <taxon>Magnoliopsida</taxon>
        <taxon>eudicotyledons</taxon>
        <taxon>Gunneridae</taxon>
        <taxon>Pentapetalae</taxon>
        <taxon>rosids</taxon>
        <taxon>fabids</taxon>
        <taxon>Malpighiales</taxon>
        <taxon>Salicaceae</taxon>
        <taxon>Saliceae</taxon>
        <taxon>Populus</taxon>
    </lineage>
</organism>
<dbReference type="Proteomes" id="UP001164929">
    <property type="component" value="Chromosome 12"/>
</dbReference>
<proteinExistence type="predicted"/>
<dbReference type="EMBL" id="JAQIZT010000012">
    <property type="protein sequence ID" value="KAJ6977492.1"/>
    <property type="molecule type" value="Genomic_DNA"/>
</dbReference>
<accession>A0AAD6M4S8</accession>
<comment type="caution">
    <text evidence="1">The sequence shown here is derived from an EMBL/GenBank/DDBJ whole genome shotgun (WGS) entry which is preliminary data.</text>
</comment>
<reference evidence="1" key="1">
    <citation type="journal article" date="2023" name="Mol. Ecol. Resour.">
        <title>Chromosome-level genome assembly of a triploid poplar Populus alba 'Berolinensis'.</title>
        <authorList>
            <person name="Chen S."/>
            <person name="Yu Y."/>
            <person name="Wang X."/>
            <person name="Wang S."/>
            <person name="Zhang T."/>
            <person name="Zhou Y."/>
            <person name="He R."/>
            <person name="Meng N."/>
            <person name="Wang Y."/>
            <person name="Liu W."/>
            <person name="Liu Z."/>
            <person name="Liu J."/>
            <person name="Guo Q."/>
            <person name="Huang H."/>
            <person name="Sederoff R.R."/>
            <person name="Wang G."/>
            <person name="Qu G."/>
            <person name="Chen S."/>
        </authorList>
    </citation>
    <scope>NUCLEOTIDE SEQUENCE</scope>
    <source>
        <strain evidence="1">SC-2020</strain>
    </source>
</reference>
<sequence length="68" mass="7187">MHGLPHPFSTTIKGTDEELSLETSEVFIIASTSRPPASAALRRMSQCCGTGKSVSSLLFSGIIHGIVQ</sequence>
<evidence type="ECO:0000313" key="2">
    <source>
        <dbReference type="Proteomes" id="UP001164929"/>
    </source>
</evidence>
<evidence type="ECO:0000313" key="1">
    <source>
        <dbReference type="EMBL" id="KAJ6977492.1"/>
    </source>
</evidence>
<protein>
    <submittedName>
        <fullName evidence="1">Uncharacterized protein</fullName>
    </submittedName>
</protein>